<accession>A0AAN6PTP1</accession>
<sequence>MIAPGLAIYTLSTLQQSFSRHETFVVPLGTFIPSLNDQPLRHLQTLLHDLTITCVACVTCPDPRAPFPSSNR</sequence>
<dbReference type="Proteomes" id="UP001305647">
    <property type="component" value="Unassembled WGS sequence"/>
</dbReference>
<proteinExistence type="predicted"/>
<evidence type="ECO:0000313" key="2">
    <source>
        <dbReference type="Proteomes" id="UP001305647"/>
    </source>
</evidence>
<name>A0AAN6PTP1_9PEZI</name>
<gene>
    <name evidence="1" type="ORF">N658DRAFT_270982</name>
</gene>
<dbReference type="EMBL" id="MU863672">
    <property type="protein sequence ID" value="KAK4097578.1"/>
    <property type="molecule type" value="Genomic_DNA"/>
</dbReference>
<organism evidence="1 2">
    <name type="scientific">Parathielavia hyrcaniae</name>
    <dbReference type="NCBI Taxonomy" id="113614"/>
    <lineage>
        <taxon>Eukaryota</taxon>
        <taxon>Fungi</taxon>
        <taxon>Dikarya</taxon>
        <taxon>Ascomycota</taxon>
        <taxon>Pezizomycotina</taxon>
        <taxon>Sordariomycetes</taxon>
        <taxon>Sordariomycetidae</taxon>
        <taxon>Sordariales</taxon>
        <taxon>Chaetomiaceae</taxon>
        <taxon>Parathielavia</taxon>
    </lineage>
</organism>
<dbReference type="AlphaFoldDB" id="A0AAN6PTP1"/>
<evidence type="ECO:0000313" key="1">
    <source>
        <dbReference type="EMBL" id="KAK4097578.1"/>
    </source>
</evidence>
<protein>
    <submittedName>
        <fullName evidence="1">Uncharacterized protein</fullName>
    </submittedName>
</protein>
<reference evidence="1" key="1">
    <citation type="journal article" date="2023" name="Mol. Phylogenet. Evol.">
        <title>Genome-scale phylogeny and comparative genomics of the fungal order Sordariales.</title>
        <authorList>
            <person name="Hensen N."/>
            <person name="Bonometti L."/>
            <person name="Westerberg I."/>
            <person name="Brannstrom I.O."/>
            <person name="Guillou S."/>
            <person name="Cros-Aarteil S."/>
            <person name="Calhoun S."/>
            <person name="Haridas S."/>
            <person name="Kuo A."/>
            <person name="Mondo S."/>
            <person name="Pangilinan J."/>
            <person name="Riley R."/>
            <person name="LaButti K."/>
            <person name="Andreopoulos B."/>
            <person name="Lipzen A."/>
            <person name="Chen C."/>
            <person name="Yan M."/>
            <person name="Daum C."/>
            <person name="Ng V."/>
            <person name="Clum A."/>
            <person name="Steindorff A."/>
            <person name="Ohm R.A."/>
            <person name="Martin F."/>
            <person name="Silar P."/>
            <person name="Natvig D.O."/>
            <person name="Lalanne C."/>
            <person name="Gautier V."/>
            <person name="Ament-Velasquez S.L."/>
            <person name="Kruys A."/>
            <person name="Hutchinson M.I."/>
            <person name="Powell A.J."/>
            <person name="Barry K."/>
            <person name="Miller A.N."/>
            <person name="Grigoriev I.V."/>
            <person name="Debuchy R."/>
            <person name="Gladieux P."/>
            <person name="Hiltunen Thoren M."/>
            <person name="Johannesson H."/>
        </authorList>
    </citation>
    <scope>NUCLEOTIDE SEQUENCE</scope>
    <source>
        <strain evidence="1">CBS 757.83</strain>
    </source>
</reference>
<comment type="caution">
    <text evidence="1">The sequence shown here is derived from an EMBL/GenBank/DDBJ whole genome shotgun (WGS) entry which is preliminary data.</text>
</comment>
<keyword evidence="2" id="KW-1185">Reference proteome</keyword>
<reference evidence="1" key="2">
    <citation type="submission" date="2023-05" db="EMBL/GenBank/DDBJ databases">
        <authorList>
            <consortium name="Lawrence Berkeley National Laboratory"/>
            <person name="Steindorff A."/>
            <person name="Hensen N."/>
            <person name="Bonometti L."/>
            <person name="Westerberg I."/>
            <person name="Brannstrom I.O."/>
            <person name="Guillou S."/>
            <person name="Cros-Aarteil S."/>
            <person name="Calhoun S."/>
            <person name="Haridas S."/>
            <person name="Kuo A."/>
            <person name="Mondo S."/>
            <person name="Pangilinan J."/>
            <person name="Riley R."/>
            <person name="Labutti K."/>
            <person name="Andreopoulos B."/>
            <person name="Lipzen A."/>
            <person name="Chen C."/>
            <person name="Yanf M."/>
            <person name="Daum C."/>
            <person name="Ng V."/>
            <person name="Clum A."/>
            <person name="Ohm R."/>
            <person name="Martin F."/>
            <person name="Silar P."/>
            <person name="Natvig D."/>
            <person name="Lalanne C."/>
            <person name="Gautier V."/>
            <person name="Ament-Velasquez S.L."/>
            <person name="Kruys A."/>
            <person name="Hutchinson M.I."/>
            <person name="Powell A.J."/>
            <person name="Barry K."/>
            <person name="Miller A.N."/>
            <person name="Grigoriev I.V."/>
            <person name="Debuchy R."/>
            <person name="Gladieux P."/>
            <person name="Thoren M.H."/>
            <person name="Johannesson H."/>
        </authorList>
    </citation>
    <scope>NUCLEOTIDE SEQUENCE</scope>
    <source>
        <strain evidence="1">CBS 757.83</strain>
    </source>
</reference>